<dbReference type="AlphaFoldDB" id="A0A0J6FQ85"/>
<dbReference type="VEuPathDB" id="FungiDB:CPAG_08852"/>
<evidence type="ECO:0000313" key="1">
    <source>
        <dbReference type="EMBL" id="KMM72558.1"/>
    </source>
</evidence>
<protein>
    <submittedName>
        <fullName evidence="1">Uncharacterized protein</fullName>
    </submittedName>
</protein>
<gene>
    <name evidence="1" type="ORF">CPAG_08852</name>
</gene>
<dbReference type="Proteomes" id="UP000054567">
    <property type="component" value="Unassembled WGS sequence"/>
</dbReference>
<evidence type="ECO:0000313" key="2">
    <source>
        <dbReference type="Proteomes" id="UP000054567"/>
    </source>
</evidence>
<proteinExistence type="predicted"/>
<reference evidence="2" key="2">
    <citation type="journal article" date="2009" name="Genome Res.">
        <title>Comparative genomic analyses of the human fungal pathogens Coccidioides and their relatives.</title>
        <authorList>
            <person name="Sharpton T.J."/>
            <person name="Stajich J.E."/>
            <person name="Rounsley S.D."/>
            <person name="Gardner M.J."/>
            <person name="Wortman J.R."/>
            <person name="Jordar V.S."/>
            <person name="Maiti R."/>
            <person name="Kodira C.D."/>
            <person name="Neafsey D.E."/>
            <person name="Zeng Q."/>
            <person name="Hung C.-Y."/>
            <person name="McMahan C."/>
            <person name="Muszewska A."/>
            <person name="Grynberg M."/>
            <person name="Mandel M.A."/>
            <person name="Kellner E.M."/>
            <person name="Barker B.M."/>
            <person name="Galgiani J.N."/>
            <person name="Orbach M.J."/>
            <person name="Kirkland T.N."/>
            <person name="Cole G.T."/>
            <person name="Henn M.R."/>
            <person name="Birren B.W."/>
            <person name="Taylor J.W."/>
        </authorList>
    </citation>
    <scope>NUCLEOTIDE SEQUENCE [LARGE SCALE GENOMIC DNA]</scope>
    <source>
        <strain evidence="2">RMSCC 3488</strain>
    </source>
</reference>
<sequence>MTREKPRGKAVMPTSFRAASTARAPGNFSLLTRISASRPRDLGSDLPGAFPSNRLWDRGSVCEASTELLVQVITSNPGRGGAAFFDRDERRCLSFQRFRRRVKSMRGPNFSYCPIPGQSGKPL</sequence>
<reference evidence="2" key="3">
    <citation type="journal article" date="2010" name="Genome Res.">
        <title>Population genomic sequencing of Coccidioides fungi reveals recent hybridization and transposon control.</title>
        <authorList>
            <person name="Neafsey D.E."/>
            <person name="Barker B.M."/>
            <person name="Sharpton T.J."/>
            <person name="Stajich J.E."/>
            <person name="Park D.J."/>
            <person name="Whiston E."/>
            <person name="Hung C.-Y."/>
            <person name="McMahan C."/>
            <person name="White J."/>
            <person name="Sykes S."/>
            <person name="Heiman D."/>
            <person name="Young S."/>
            <person name="Zeng Q."/>
            <person name="Abouelleil A."/>
            <person name="Aftuck L."/>
            <person name="Bessette D."/>
            <person name="Brown A."/>
            <person name="FitzGerald M."/>
            <person name="Lui A."/>
            <person name="Macdonald J.P."/>
            <person name="Priest M."/>
            <person name="Orbach M.J."/>
            <person name="Galgiani J.N."/>
            <person name="Kirkland T.N."/>
            <person name="Cole G.T."/>
            <person name="Birren B.W."/>
            <person name="Henn M.R."/>
            <person name="Taylor J.W."/>
            <person name="Rounsley S.D."/>
        </authorList>
    </citation>
    <scope>NUCLEOTIDE SEQUENCE [LARGE SCALE GENOMIC DNA]</scope>
    <source>
        <strain evidence="2">RMSCC 3488</strain>
    </source>
</reference>
<accession>A0A0J6FQ85</accession>
<dbReference type="EMBL" id="DS268114">
    <property type="protein sequence ID" value="KMM72558.1"/>
    <property type="molecule type" value="Genomic_DNA"/>
</dbReference>
<organism evidence="1 2">
    <name type="scientific">Coccidioides posadasii RMSCC 3488</name>
    <dbReference type="NCBI Taxonomy" id="454284"/>
    <lineage>
        <taxon>Eukaryota</taxon>
        <taxon>Fungi</taxon>
        <taxon>Dikarya</taxon>
        <taxon>Ascomycota</taxon>
        <taxon>Pezizomycotina</taxon>
        <taxon>Eurotiomycetes</taxon>
        <taxon>Eurotiomycetidae</taxon>
        <taxon>Onygenales</taxon>
        <taxon>Onygenaceae</taxon>
        <taxon>Coccidioides</taxon>
    </lineage>
</organism>
<reference evidence="1 2" key="1">
    <citation type="submission" date="2007-06" db="EMBL/GenBank/DDBJ databases">
        <title>The Genome Sequence of Coccidioides posadasii RMSCC_3488.</title>
        <authorList>
            <consortium name="Coccidioides Genome Resources Consortium"/>
            <consortium name="The Broad Institute Genome Sequencing Platform"/>
            <person name="Henn M.R."/>
            <person name="Sykes S."/>
            <person name="Young S."/>
            <person name="Jaffe D."/>
            <person name="Berlin A."/>
            <person name="Alvarez P."/>
            <person name="Butler J."/>
            <person name="Gnerre S."/>
            <person name="Grabherr M."/>
            <person name="Mauceli E."/>
            <person name="Brockman W."/>
            <person name="Kodira C."/>
            <person name="Alvarado L."/>
            <person name="Zeng Q."/>
            <person name="Crawford M."/>
            <person name="Antoine C."/>
            <person name="Devon K."/>
            <person name="Galgiani J."/>
            <person name="Orsborn K."/>
            <person name="Lewis M.L."/>
            <person name="Nusbaum C."/>
            <person name="Galagan J."/>
            <person name="Birren B."/>
        </authorList>
    </citation>
    <scope>NUCLEOTIDE SEQUENCE [LARGE SCALE GENOMIC DNA]</scope>
    <source>
        <strain evidence="1 2">RMSCC 3488</strain>
    </source>
</reference>
<name>A0A0J6FQ85_COCPO</name>